<keyword evidence="3" id="KW-1185">Reference proteome</keyword>
<dbReference type="GO" id="GO:0006313">
    <property type="term" value="P:DNA transposition"/>
    <property type="evidence" value="ECO:0007669"/>
    <property type="project" value="InterPro"/>
</dbReference>
<dbReference type="GO" id="GO:0003677">
    <property type="term" value="F:DNA binding"/>
    <property type="evidence" value="ECO:0007669"/>
    <property type="project" value="InterPro"/>
</dbReference>
<dbReference type="InterPro" id="IPR002559">
    <property type="entry name" value="Transposase_11"/>
</dbReference>
<dbReference type="PATRIC" id="fig|651182.5.peg.2484"/>
<dbReference type="PANTHER" id="PTHR34614:SF2">
    <property type="entry name" value="TRANSPOSASE IS4-LIKE DOMAIN-CONTAINING PROTEIN"/>
    <property type="match status" value="1"/>
</dbReference>
<accession>K0NNC7</accession>
<reference evidence="2 3" key="1">
    <citation type="journal article" date="2013" name="Environ. Microbiol.">
        <title>Complete genome, catabolic sub-proteomes and key-metabolites of Desulfobacula toluolica Tol2, a marine, aromatic compound-degrading, sulfate-reducing bacterium.</title>
        <authorList>
            <person name="Wohlbrand L."/>
            <person name="Jacob J.H."/>
            <person name="Kube M."/>
            <person name="Mussmann M."/>
            <person name="Jarling R."/>
            <person name="Beck A."/>
            <person name="Amann R."/>
            <person name="Wilkes H."/>
            <person name="Reinhardt R."/>
            <person name="Rabus R."/>
        </authorList>
    </citation>
    <scope>NUCLEOTIDE SEQUENCE [LARGE SCALE GENOMIC DNA]</scope>
    <source>
        <strain evidence="3">DSM 7467 / Tol2</strain>
    </source>
</reference>
<dbReference type="Proteomes" id="UP000007347">
    <property type="component" value="Chromosome"/>
</dbReference>
<evidence type="ECO:0000259" key="1">
    <source>
        <dbReference type="Pfam" id="PF01609"/>
    </source>
</evidence>
<evidence type="ECO:0000313" key="3">
    <source>
        <dbReference type="Proteomes" id="UP000007347"/>
    </source>
</evidence>
<organism evidence="2 3">
    <name type="scientific">Desulfobacula toluolica (strain DSM 7467 / Tol2)</name>
    <dbReference type="NCBI Taxonomy" id="651182"/>
    <lineage>
        <taxon>Bacteria</taxon>
        <taxon>Pseudomonadati</taxon>
        <taxon>Thermodesulfobacteriota</taxon>
        <taxon>Desulfobacteria</taxon>
        <taxon>Desulfobacterales</taxon>
        <taxon>Desulfobacteraceae</taxon>
        <taxon>Desulfobacula</taxon>
    </lineage>
</organism>
<dbReference type="EMBL" id="FO203503">
    <property type="protein sequence ID" value="CCK80252.1"/>
    <property type="molecule type" value="Genomic_DNA"/>
</dbReference>
<dbReference type="KEGG" id="dto:TOL2_C20910"/>
<sequence>MLDSSGFPKSSQVFEGNVSESSTLKKMIKGLERKGRNPNIFEPKKATIVMDAGIASDDNIEWLKENKYPYIVVSRKRHRQFDEDEAVVVKQDHGYTVKAQKVIDSEKNEVLLYCHSTQRAKKELAINNRFTERFEEALKHLEAGLHIKDRLKKYDKVLEKTGRLKQKYSKASKLYKIDISKDDKSGNAVKLSWTRKAEPDTKDGFPGVYCLRTSHKDLDENTLWRTYTMLTDLESVFRSLKSELGMRPVFHQVTERITGHLFISVLAYHLVHCIRYRLKKVDIDTGWSGLREQLAGQNRTTVSMRCKNDDIVHVRKSSRPEPRQQEIYSALGISFHPGETVKRVINKSSAITNKLKI</sequence>
<feature type="domain" description="Transposase IS4-like" evidence="1">
    <location>
        <begin position="4"/>
        <end position="268"/>
    </location>
</feature>
<dbReference type="Pfam" id="PF01609">
    <property type="entry name" value="DDE_Tnp_1"/>
    <property type="match status" value="1"/>
</dbReference>
<dbReference type="AlphaFoldDB" id="K0NNC7"/>
<protein>
    <submittedName>
        <fullName evidence="2">Putative transposase, IS4 family</fullName>
    </submittedName>
</protein>
<dbReference type="InterPro" id="IPR047654">
    <property type="entry name" value="IS1634_transpos"/>
</dbReference>
<dbReference type="PANTHER" id="PTHR34614">
    <property type="match status" value="1"/>
</dbReference>
<name>K0NNC7_DESTT</name>
<dbReference type="GO" id="GO:0004803">
    <property type="term" value="F:transposase activity"/>
    <property type="evidence" value="ECO:0007669"/>
    <property type="project" value="InterPro"/>
</dbReference>
<dbReference type="InterPro" id="IPR012337">
    <property type="entry name" value="RNaseH-like_sf"/>
</dbReference>
<proteinExistence type="predicted"/>
<evidence type="ECO:0000313" key="2">
    <source>
        <dbReference type="EMBL" id="CCK80252.1"/>
    </source>
</evidence>
<dbReference type="NCBIfam" id="NF033559">
    <property type="entry name" value="transpos_IS1634"/>
    <property type="match status" value="1"/>
</dbReference>
<dbReference type="HOGENOM" id="CLU_055963_0_0_7"/>
<gene>
    <name evidence="2" type="ordered locus">TOL2_C20910</name>
</gene>
<dbReference type="SUPFAM" id="SSF53098">
    <property type="entry name" value="Ribonuclease H-like"/>
    <property type="match status" value="1"/>
</dbReference>
<dbReference type="STRING" id="651182.TOL2_C20910"/>